<organism evidence="2">
    <name type="scientific">uncultured Solirubrobacteraceae bacterium</name>
    <dbReference type="NCBI Taxonomy" id="1162706"/>
    <lineage>
        <taxon>Bacteria</taxon>
        <taxon>Bacillati</taxon>
        <taxon>Actinomycetota</taxon>
        <taxon>Thermoleophilia</taxon>
        <taxon>Solirubrobacterales</taxon>
        <taxon>Solirubrobacteraceae</taxon>
        <taxon>environmental samples</taxon>
    </lineage>
</organism>
<proteinExistence type="predicted"/>
<name>A0A6J4RRS7_9ACTN</name>
<evidence type="ECO:0000256" key="1">
    <source>
        <dbReference type="SAM" id="MobiDB-lite"/>
    </source>
</evidence>
<feature type="non-terminal residue" evidence="2">
    <location>
        <position position="104"/>
    </location>
</feature>
<feature type="region of interest" description="Disordered" evidence="1">
    <location>
        <begin position="22"/>
        <end position="85"/>
    </location>
</feature>
<accession>A0A6J4RRS7</accession>
<feature type="compositionally biased region" description="Basic residues" evidence="1">
    <location>
        <begin position="23"/>
        <end position="35"/>
    </location>
</feature>
<feature type="compositionally biased region" description="Basic and acidic residues" evidence="1">
    <location>
        <begin position="55"/>
        <end position="85"/>
    </location>
</feature>
<dbReference type="EMBL" id="CADCVL010000166">
    <property type="protein sequence ID" value="CAA9474525.1"/>
    <property type="molecule type" value="Genomic_DNA"/>
</dbReference>
<sequence length="104" mass="11396">EGVAGRPPHAVFERALTRLSARAVHRRAARPRRSRQATPRSVSATDEPRAGPADTVRRAPADRPGRVRPPEASHRSREHFTKRDGCRRSCVLATPCLGATGRAM</sequence>
<reference evidence="2" key="1">
    <citation type="submission" date="2020-02" db="EMBL/GenBank/DDBJ databases">
        <authorList>
            <person name="Meier V. D."/>
        </authorList>
    </citation>
    <scope>NUCLEOTIDE SEQUENCE</scope>
    <source>
        <strain evidence="2">AVDCRST_MAG65</strain>
    </source>
</reference>
<feature type="non-terminal residue" evidence="2">
    <location>
        <position position="1"/>
    </location>
</feature>
<protein>
    <submittedName>
        <fullName evidence="2">Uncharacterized protein</fullName>
    </submittedName>
</protein>
<evidence type="ECO:0000313" key="2">
    <source>
        <dbReference type="EMBL" id="CAA9474525.1"/>
    </source>
</evidence>
<dbReference type="AlphaFoldDB" id="A0A6J4RRS7"/>
<gene>
    <name evidence="2" type="ORF">AVDCRST_MAG65-1018</name>
</gene>